<keyword evidence="3" id="KW-1185">Reference proteome</keyword>
<evidence type="ECO:0000256" key="1">
    <source>
        <dbReference type="SAM" id="MobiDB-lite"/>
    </source>
</evidence>
<evidence type="ECO:0000313" key="3">
    <source>
        <dbReference type="Proteomes" id="UP001153269"/>
    </source>
</evidence>
<feature type="compositionally biased region" description="Polar residues" evidence="1">
    <location>
        <begin position="96"/>
        <end position="109"/>
    </location>
</feature>
<sequence>MFTLLSAILADSEERRWMKKSRPLHVIIRPTHRSRGRQSQQEDRQEDKKKDRYSSGKTTVAVQAAKSEGARSVSHESPERTSAFPSTSDRPRSWVTRETSVTQTDNSSLPKHANEPRSSTPACV</sequence>
<protein>
    <submittedName>
        <fullName evidence="2">Uncharacterized protein</fullName>
    </submittedName>
</protein>
<gene>
    <name evidence="2" type="ORF">PLEPLA_LOCUS17522</name>
</gene>
<comment type="caution">
    <text evidence="2">The sequence shown here is derived from an EMBL/GenBank/DDBJ whole genome shotgun (WGS) entry which is preliminary data.</text>
</comment>
<dbReference type="Proteomes" id="UP001153269">
    <property type="component" value="Unassembled WGS sequence"/>
</dbReference>
<accession>A0A9N7YMG7</accession>
<feature type="region of interest" description="Disordered" evidence="1">
    <location>
        <begin position="18"/>
        <end position="124"/>
    </location>
</feature>
<dbReference type="AlphaFoldDB" id="A0A9N7YMG7"/>
<feature type="compositionally biased region" description="Basic and acidic residues" evidence="1">
    <location>
        <begin position="40"/>
        <end position="54"/>
    </location>
</feature>
<organism evidence="2 3">
    <name type="scientific">Pleuronectes platessa</name>
    <name type="common">European plaice</name>
    <dbReference type="NCBI Taxonomy" id="8262"/>
    <lineage>
        <taxon>Eukaryota</taxon>
        <taxon>Metazoa</taxon>
        <taxon>Chordata</taxon>
        <taxon>Craniata</taxon>
        <taxon>Vertebrata</taxon>
        <taxon>Euteleostomi</taxon>
        <taxon>Actinopterygii</taxon>
        <taxon>Neopterygii</taxon>
        <taxon>Teleostei</taxon>
        <taxon>Neoteleostei</taxon>
        <taxon>Acanthomorphata</taxon>
        <taxon>Carangaria</taxon>
        <taxon>Pleuronectiformes</taxon>
        <taxon>Pleuronectoidei</taxon>
        <taxon>Pleuronectidae</taxon>
        <taxon>Pleuronectes</taxon>
    </lineage>
</organism>
<evidence type="ECO:0000313" key="2">
    <source>
        <dbReference type="EMBL" id="CAB1429544.1"/>
    </source>
</evidence>
<reference evidence="2" key="1">
    <citation type="submission" date="2020-03" db="EMBL/GenBank/DDBJ databases">
        <authorList>
            <person name="Weist P."/>
        </authorList>
    </citation>
    <scope>NUCLEOTIDE SEQUENCE</scope>
</reference>
<proteinExistence type="predicted"/>
<name>A0A9N7YMG7_PLEPL</name>
<dbReference type="EMBL" id="CADEAL010001147">
    <property type="protein sequence ID" value="CAB1429544.1"/>
    <property type="molecule type" value="Genomic_DNA"/>
</dbReference>